<reference evidence="3" key="1">
    <citation type="journal article" date="2019" name="Plant Biotechnol. J.">
        <title>Genome sequencing of the Australian wild diploid species Gossypium australe highlights disease resistance and delayed gland morphogenesis.</title>
        <authorList>
            <person name="Cai Y."/>
            <person name="Cai X."/>
            <person name="Wang Q."/>
            <person name="Wang P."/>
            <person name="Zhang Y."/>
            <person name="Cai C."/>
            <person name="Xu Y."/>
            <person name="Wang K."/>
            <person name="Zhou Z."/>
            <person name="Wang C."/>
            <person name="Geng S."/>
            <person name="Li B."/>
            <person name="Dong Q."/>
            <person name="Hou Y."/>
            <person name="Wang H."/>
            <person name="Ai P."/>
            <person name="Liu Z."/>
            <person name="Yi F."/>
            <person name="Sun M."/>
            <person name="An G."/>
            <person name="Cheng J."/>
            <person name="Zhang Y."/>
            <person name="Shi Q."/>
            <person name="Xie Y."/>
            <person name="Shi X."/>
            <person name="Chang Y."/>
            <person name="Huang F."/>
            <person name="Chen Y."/>
            <person name="Hong S."/>
            <person name="Mi L."/>
            <person name="Sun Q."/>
            <person name="Zhang L."/>
            <person name="Zhou B."/>
            <person name="Peng R."/>
            <person name="Zhang X."/>
            <person name="Liu F."/>
        </authorList>
    </citation>
    <scope>NUCLEOTIDE SEQUENCE [LARGE SCALE GENOMIC DNA]</scope>
    <source>
        <strain evidence="3">cv. PA1801</strain>
    </source>
</reference>
<dbReference type="PANTHER" id="PTHR47074">
    <property type="entry name" value="BNAC02G40300D PROTEIN"/>
    <property type="match status" value="1"/>
</dbReference>
<evidence type="ECO:0000259" key="1">
    <source>
        <dbReference type="Pfam" id="PF13456"/>
    </source>
</evidence>
<dbReference type="InterPro" id="IPR002156">
    <property type="entry name" value="RNaseH_domain"/>
</dbReference>
<accession>A0A5B6W1V5</accession>
<dbReference type="Pfam" id="PF13456">
    <property type="entry name" value="RVT_3"/>
    <property type="match status" value="1"/>
</dbReference>
<evidence type="ECO:0000313" key="3">
    <source>
        <dbReference type="Proteomes" id="UP000325315"/>
    </source>
</evidence>
<keyword evidence="3" id="KW-1185">Reference proteome</keyword>
<dbReference type="PANTHER" id="PTHR47074:SF61">
    <property type="entry name" value="RNASE H TYPE-1 DOMAIN-CONTAINING PROTEIN"/>
    <property type="match status" value="1"/>
</dbReference>
<dbReference type="InterPro" id="IPR044730">
    <property type="entry name" value="RNase_H-like_dom_plant"/>
</dbReference>
<dbReference type="CDD" id="cd06222">
    <property type="entry name" value="RNase_H_like"/>
    <property type="match status" value="1"/>
</dbReference>
<dbReference type="GO" id="GO:0003676">
    <property type="term" value="F:nucleic acid binding"/>
    <property type="evidence" value="ECO:0007669"/>
    <property type="project" value="InterPro"/>
</dbReference>
<protein>
    <submittedName>
        <fullName evidence="2">Zinc finger, CCHC-type</fullName>
    </submittedName>
</protein>
<dbReference type="InterPro" id="IPR052929">
    <property type="entry name" value="RNase_H-like_EbsB-rel"/>
</dbReference>
<sequence>MNHLFRECPVTKSVWRDLSNPIYVMFPNAEFLEWLTKMLVLLPSGKCRVYCGMLWAIWGDRNSRIHNKRMEAPTWQILKINFDGAFDERRKQSASGIVVRDRNGRVLLTKSELHSRLSKKREDIIIEGDSLSIIKKCNKPDLDKSVVGVYIQDICRLQAKCRKIRFEHTLRMANKLAHIIAMESLKRREEIYLIEAVPSYAEHQARHESVREPD</sequence>
<name>A0A5B6W1V5_9ROSI</name>
<proteinExistence type="predicted"/>
<dbReference type="SUPFAM" id="SSF53098">
    <property type="entry name" value="Ribonuclease H-like"/>
    <property type="match status" value="1"/>
</dbReference>
<evidence type="ECO:0000313" key="2">
    <source>
        <dbReference type="EMBL" id="KAA3475570.1"/>
    </source>
</evidence>
<feature type="domain" description="RNase H type-1" evidence="1">
    <location>
        <begin position="120"/>
        <end position="182"/>
    </location>
</feature>
<dbReference type="InterPro" id="IPR012337">
    <property type="entry name" value="RNaseH-like_sf"/>
</dbReference>
<organism evidence="2 3">
    <name type="scientific">Gossypium australe</name>
    <dbReference type="NCBI Taxonomy" id="47621"/>
    <lineage>
        <taxon>Eukaryota</taxon>
        <taxon>Viridiplantae</taxon>
        <taxon>Streptophyta</taxon>
        <taxon>Embryophyta</taxon>
        <taxon>Tracheophyta</taxon>
        <taxon>Spermatophyta</taxon>
        <taxon>Magnoliopsida</taxon>
        <taxon>eudicotyledons</taxon>
        <taxon>Gunneridae</taxon>
        <taxon>Pentapetalae</taxon>
        <taxon>rosids</taxon>
        <taxon>malvids</taxon>
        <taxon>Malvales</taxon>
        <taxon>Malvaceae</taxon>
        <taxon>Malvoideae</taxon>
        <taxon>Gossypium</taxon>
    </lineage>
</organism>
<dbReference type="Proteomes" id="UP000325315">
    <property type="component" value="Unassembled WGS sequence"/>
</dbReference>
<dbReference type="EMBL" id="SMMG02000005">
    <property type="protein sequence ID" value="KAA3475570.1"/>
    <property type="molecule type" value="Genomic_DNA"/>
</dbReference>
<comment type="caution">
    <text evidence="2">The sequence shown here is derived from an EMBL/GenBank/DDBJ whole genome shotgun (WGS) entry which is preliminary data.</text>
</comment>
<dbReference type="GO" id="GO:0004523">
    <property type="term" value="F:RNA-DNA hybrid ribonuclease activity"/>
    <property type="evidence" value="ECO:0007669"/>
    <property type="project" value="InterPro"/>
</dbReference>
<dbReference type="OrthoDB" id="988822at2759"/>
<gene>
    <name evidence="2" type="ORF">EPI10_025734</name>
</gene>
<dbReference type="AlphaFoldDB" id="A0A5B6W1V5"/>